<dbReference type="eggNOG" id="COG3170">
    <property type="taxonomic scope" value="Bacteria"/>
</dbReference>
<dbReference type="Gene3D" id="3.10.350.10">
    <property type="entry name" value="LysM domain"/>
    <property type="match status" value="1"/>
</dbReference>
<dbReference type="CDD" id="cd00118">
    <property type="entry name" value="LysM"/>
    <property type="match status" value="1"/>
</dbReference>
<dbReference type="NCBIfam" id="TIGR03504">
    <property type="entry name" value="FimV_Cterm"/>
    <property type="match status" value="1"/>
</dbReference>
<dbReference type="Proteomes" id="UP000009144">
    <property type="component" value="Chromosome"/>
</dbReference>
<dbReference type="InterPro" id="IPR036779">
    <property type="entry name" value="LysM_dom_sf"/>
</dbReference>
<dbReference type="InterPro" id="IPR018392">
    <property type="entry name" value="LysM"/>
</dbReference>
<dbReference type="STRING" id="754476.Q7A_2198"/>
<dbReference type="InterPro" id="IPR038440">
    <property type="entry name" value="FimV_C_sf"/>
</dbReference>
<dbReference type="OrthoDB" id="5298707at2"/>
<evidence type="ECO:0000313" key="4">
    <source>
        <dbReference type="EMBL" id="AFI85012.1"/>
    </source>
</evidence>
<name>I1XKU3_METNJ</name>
<dbReference type="InterPro" id="IPR020011">
    <property type="entry name" value="FimV_C"/>
</dbReference>
<dbReference type="NCBIfam" id="TIGR03505">
    <property type="entry name" value="FimV_core"/>
    <property type="match status" value="1"/>
</dbReference>
<dbReference type="KEGG" id="mej:Q7A_2198"/>
<dbReference type="PROSITE" id="PS51782">
    <property type="entry name" value="LYSM"/>
    <property type="match status" value="1"/>
</dbReference>
<feature type="region of interest" description="Disordered" evidence="2">
    <location>
        <begin position="862"/>
        <end position="883"/>
    </location>
</feature>
<feature type="region of interest" description="Disordered" evidence="2">
    <location>
        <begin position="283"/>
        <end position="304"/>
    </location>
</feature>
<sequence>MKQKTLTSLSVVAALGFLTPLPGFAFGLGQITLQSAMNEPFKAEITVNALRDDERGNLEVRLASVEDFERAGLDRSFLLTQLNFEVVEESDSTRILVTSDIPIKEPFLGFLLAATTGQGKLLREYTVLLDPPKELYRGRESSVSTPSSATLQTVPSVPRSTLSVQPSITDYKVRSQDTLWSIAERTKPSADITMQQMMLGLLKANPRAFQQNNVNSLYADSTLRIPITDEIIQISPNEAKTIIDQQNLAWQNRNRAFTPAPTLSANKATPPLANSIAASDSETEAITADDAGQSTVGAGEKSADTENARLKLITASENDLLETDPEINGDPDLQRISEQLTLAQETIEAQNQENIDFKNRMDALERQLDTMRRLISLKDADMARLQSLLEQDDAQMDLATLVDEANAILEGSEVENNAINTANQTDVDSEWQPTIIDNDETVSELASQKKATLETNEELSRGVVLTETTDADESTLDLAISELTDQEDTSATDEVIPQDKTASEAFIDTADGEQTNTNPEESNDDVAELESASAELDAAIDEAAQILDLDQQQMDSLYQRVQAFVIAHKVESLLAILLLLLIIWMVIRRGQREVSWDDAVSKIKKNKPVTPAAETGSMNIVTPVMNSVEIPPATESKAQSVDELVAQADMFVGYADYVQAGTALEQAHQQAPYDKEVAAKLMFIYYKQQKSADFIAILNTSGIDETHPQWPEIRSWGNQLLPHNPLFAEPVEITEEQDDITEEIAEQTETEFSAEEDTTSEVAMDSSTDPEIEKSDHIEFNLDDYKTETAYVSQADEIYQRDDEDMLQFDSIYDSAEKEAEIEPDSPVFAEDDDLRVNLDEDNVLQPDSSAPEILELSIEETEEANTATEEPEEIVSLDSLDSNELDLSAFETEDQTATETDDVIEDYLNLDSSIDDEELDFDLSDFDSIDEAETKLDLAAAYSDMGDPEGARGILEEVLEQGTDEQKKRAQELLDALS</sequence>
<organism evidence="4 5">
    <name type="scientific">Methylophaga nitratireducenticrescens</name>
    <dbReference type="NCBI Taxonomy" id="754476"/>
    <lineage>
        <taxon>Bacteria</taxon>
        <taxon>Pseudomonadati</taxon>
        <taxon>Pseudomonadota</taxon>
        <taxon>Gammaproteobacteria</taxon>
        <taxon>Thiotrichales</taxon>
        <taxon>Piscirickettsiaceae</taxon>
        <taxon>Methylophaga</taxon>
    </lineage>
</organism>
<reference evidence="4 5" key="1">
    <citation type="journal article" date="2012" name="J. Bacteriol.">
        <title>Complete genome sequences of Methylophaga sp. strain JAM1 and Methylophaga sp. strain JAM7.</title>
        <authorList>
            <person name="Villeneuve C."/>
            <person name="Martineau C."/>
            <person name="Mauffrey F."/>
            <person name="Villemur R."/>
        </authorList>
    </citation>
    <scope>NUCLEOTIDE SEQUENCE [LARGE SCALE GENOMIC DNA]</scope>
    <source>
        <strain evidence="4 5">JAM1</strain>
    </source>
</reference>
<feature type="coiled-coil region" evidence="1">
    <location>
        <begin position="333"/>
        <end position="374"/>
    </location>
</feature>
<dbReference type="InterPro" id="IPR020012">
    <property type="entry name" value="LysM_FimV"/>
</dbReference>
<gene>
    <name evidence="4" type="ordered locus">Q7A_2198</name>
</gene>
<evidence type="ECO:0000313" key="5">
    <source>
        <dbReference type="Proteomes" id="UP000009144"/>
    </source>
</evidence>
<feature type="domain" description="LysM" evidence="3">
    <location>
        <begin position="169"/>
        <end position="225"/>
    </location>
</feature>
<dbReference type="RefSeq" id="WP_014707380.1">
    <property type="nucleotide sequence ID" value="NC_017857.3"/>
</dbReference>
<dbReference type="HOGENOM" id="CLU_007099_0_0_6"/>
<dbReference type="EMBL" id="CP003390">
    <property type="protein sequence ID" value="AFI85012.1"/>
    <property type="molecule type" value="Genomic_DNA"/>
</dbReference>
<evidence type="ECO:0000259" key="3">
    <source>
        <dbReference type="PROSITE" id="PS51782"/>
    </source>
</evidence>
<keyword evidence="1" id="KW-0175">Coiled coil</keyword>
<evidence type="ECO:0000256" key="1">
    <source>
        <dbReference type="SAM" id="Coils"/>
    </source>
</evidence>
<dbReference type="SMART" id="SM00257">
    <property type="entry name" value="LysM"/>
    <property type="match status" value="1"/>
</dbReference>
<feature type="region of interest" description="Disordered" evidence="2">
    <location>
        <begin position="483"/>
        <end position="502"/>
    </location>
</feature>
<reference evidence="4 5" key="2">
    <citation type="journal article" date="2013" name="Int. J. Syst. Evol. Microbiol.">
        <title>Methylophaga nitratireducenticrescens sp. nov. and Methylophaga frappieri sp. nov., isolated from the biofilm of the methanol-fed denitrification system treating the seawater at the Montreal Biodome.</title>
        <authorList>
            <person name="Villeneuve C."/>
            <person name="Martineau C."/>
            <person name="Mauffrey F."/>
            <person name="Villemur R."/>
        </authorList>
    </citation>
    <scope>NUCLEOTIDE SEQUENCE [LARGE SCALE GENOMIC DNA]</scope>
    <source>
        <strain evidence="4 5">JAM1</strain>
    </source>
</reference>
<protein>
    <recommendedName>
        <fullName evidence="3">LysM domain-containing protein</fullName>
    </recommendedName>
</protein>
<dbReference type="Gene3D" id="1.20.58.2200">
    <property type="match status" value="1"/>
</dbReference>
<dbReference type="PATRIC" id="fig|754476.3.peg.2175"/>
<keyword evidence="5" id="KW-1185">Reference proteome</keyword>
<evidence type="ECO:0000256" key="2">
    <source>
        <dbReference type="SAM" id="MobiDB-lite"/>
    </source>
</evidence>
<dbReference type="Pfam" id="PF25800">
    <property type="entry name" value="FimV_N"/>
    <property type="match status" value="1"/>
</dbReference>
<dbReference type="AlphaFoldDB" id="I1XKU3"/>
<proteinExistence type="predicted"/>
<feature type="compositionally biased region" description="Acidic residues" evidence="2">
    <location>
        <begin position="862"/>
        <end position="876"/>
    </location>
</feature>
<dbReference type="Pfam" id="PF01476">
    <property type="entry name" value="LysM"/>
    <property type="match status" value="1"/>
</dbReference>
<dbReference type="InterPro" id="IPR057840">
    <property type="entry name" value="FimV_N"/>
</dbReference>
<accession>I1XKU3</accession>